<sequence length="140" mass="16119">MVFYLEHVPTGDRAFLEEGENTIGRDPDCSINMHYYYMSRKHVHILVENGKVFIKDLESRNGTFVNYLGFRINEEYREIFVDDVLIFGIMVAYHSVHKYPKFGIFTLMEEEHDSEDSVGSSPNRADGSPSSEGTNPESKE</sequence>
<dbReference type="Pfam" id="PF00498">
    <property type="entry name" value="FHA"/>
    <property type="match status" value="1"/>
</dbReference>
<evidence type="ECO:0000313" key="3">
    <source>
        <dbReference type="Proteomes" id="UP001652628"/>
    </source>
</evidence>
<dbReference type="InterPro" id="IPR000253">
    <property type="entry name" value="FHA_dom"/>
</dbReference>
<accession>A0AB39ZCC7</accession>
<evidence type="ECO:0000259" key="2">
    <source>
        <dbReference type="PROSITE" id="PS50006"/>
    </source>
</evidence>
<protein>
    <recommendedName>
        <fullName evidence="2">FHA domain-containing protein</fullName>
    </recommendedName>
</protein>
<dbReference type="Proteomes" id="UP001652628">
    <property type="component" value="Chromosome X"/>
</dbReference>
<dbReference type="GeneID" id="108012218"/>
<dbReference type="SUPFAM" id="SSF49879">
    <property type="entry name" value="SMAD/FHA domain"/>
    <property type="match status" value="1"/>
</dbReference>
<feature type="compositionally biased region" description="Polar residues" evidence="1">
    <location>
        <begin position="117"/>
        <end position="140"/>
    </location>
</feature>
<dbReference type="AlphaFoldDB" id="A0AB39ZCC7"/>
<name>A0AB39ZCC7_DROSZ</name>
<feature type="region of interest" description="Disordered" evidence="1">
    <location>
        <begin position="113"/>
        <end position="140"/>
    </location>
</feature>
<dbReference type="CDD" id="cd00060">
    <property type="entry name" value="FHA"/>
    <property type="match status" value="1"/>
</dbReference>
<feature type="domain" description="FHA" evidence="2">
    <location>
        <begin position="21"/>
        <end position="70"/>
    </location>
</feature>
<keyword evidence="3" id="KW-1185">Reference proteome</keyword>
<reference evidence="4" key="1">
    <citation type="submission" date="2025-08" db="UniProtKB">
        <authorList>
            <consortium name="RefSeq"/>
        </authorList>
    </citation>
    <scope>IDENTIFICATION</scope>
</reference>
<dbReference type="SMART" id="SM00240">
    <property type="entry name" value="FHA"/>
    <property type="match status" value="1"/>
</dbReference>
<dbReference type="RefSeq" id="XP_016933002.2">
    <property type="nucleotide sequence ID" value="XM_017077513.4"/>
</dbReference>
<organism evidence="3 4">
    <name type="scientific">Drosophila suzukii</name>
    <name type="common">Spotted-wing drosophila fruit fly</name>
    <dbReference type="NCBI Taxonomy" id="28584"/>
    <lineage>
        <taxon>Eukaryota</taxon>
        <taxon>Metazoa</taxon>
        <taxon>Ecdysozoa</taxon>
        <taxon>Arthropoda</taxon>
        <taxon>Hexapoda</taxon>
        <taxon>Insecta</taxon>
        <taxon>Pterygota</taxon>
        <taxon>Neoptera</taxon>
        <taxon>Endopterygota</taxon>
        <taxon>Diptera</taxon>
        <taxon>Brachycera</taxon>
        <taxon>Muscomorpha</taxon>
        <taxon>Ephydroidea</taxon>
        <taxon>Drosophilidae</taxon>
        <taxon>Drosophila</taxon>
        <taxon>Sophophora</taxon>
    </lineage>
</organism>
<evidence type="ECO:0000256" key="1">
    <source>
        <dbReference type="SAM" id="MobiDB-lite"/>
    </source>
</evidence>
<dbReference type="InterPro" id="IPR008984">
    <property type="entry name" value="SMAD_FHA_dom_sf"/>
</dbReference>
<dbReference type="PROSITE" id="PS50006">
    <property type="entry name" value="FHA_DOMAIN"/>
    <property type="match status" value="1"/>
</dbReference>
<dbReference type="Gene3D" id="2.60.200.20">
    <property type="match status" value="1"/>
</dbReference>
<evidence type="ECO:0000313" key="4">
    <source>
        <dbReference type="RefSeq" id="XP_016933002.2"/>
    </source>
</evidence>
<gene>
    <name evidence="4" type="primary">LOC108012218</name>
</gene>
<proteinExistence type="predicted"/>